<dbReference type="KEGG" id="vg:30685011"/>
<keyword evidence="2" id="KW-1185">Reference proteome</keyword>
<evidence type="ECO:0000313" key="1">
    <source>
        <dbReference type="EMBL" id="APO13891.1"/>
    </source>
</evidence>
<dbReference type="InterPro" id="IPR009235">
    <property type="entry name" value="AcMNPV_Orf146"/>
</dbReference>
<dbReference type="GeneID" id="30685011"/>
<proteinExistence type="predicted"/>
<organism evidence="1 2">
    <name type="scientific">Plodia interpunctella granulovirus</name>
    <dbReference type="NCBI Taxonomy" id="262175"/>
    <lineage>
        <taxon>Viruses</taxon>
        <taxon>Viruses incertae sedis</taxon>
        <taxon>Naldaviricetes</taxon>
        <taxon>Lefavirales</taxon>
        <taxon>Baculoviridae</taxon>
        <taxon>Betabaculovirus</taxon>
        <taxon>Betabaculovirus plinterpunctellae</taxon>
    </lineage>
</organism>
<name>A0A1L5JGH2_9BBAC</name>
<protein>
    <submittedName>
        <fullName evidence="1">ORF7</fullName>
    </submittedName>
</protein>
<dbReference type="RefSeq" id="YP_009330139.1">
    <property type="nucleotide sequence ID" value="NC_032255.1"/>
</dbReference>
<evidence type="ECO:0000313" key="2">
    <source>
        <dbReference type="Proteomes" id="UP000204293"/>
    </source>
</evidence>
<reference evidence="1 2" key="1">
    <citation type="submission" date="2016-04" db="EMBL/GenBank/DDBJ databases">
        <title>Sequence analysis of the Plodia interpunctella granulovirus genome: Discovery of an unusual inhibitor-of-apoptosis (IAP) gene.</title>
        <authorList>
            <person name="Harrison R.L."/>
            <person name="Rowley D.L."/>
            <person name="Funk C.J."/>
        </authorList>
    </citation>
    <scope>NUCLEOTIDE SEQUENCE [LARGE SCALE GENOMIC DNA]</scope>
    <source>
        <strain evidence="1">Cambridge</strain>
    </source>
</reference>
<sequence length="192" mass="22221">MFQMGRANTIEDVDIIFQIPNSNYSVTQYTFKLIEEERLQSTRLVSGLDSNYPINCTFSFEKPTKDSIVISMFRSPVLYTDILNHKQTMCIAKVITRTHQEFWYVLGVQKGEEWYLTRRITSLMVQDTAIEKTVCVVKGNIPKDLYTSFRYTKITNVNYLHSLCINPPSVVEIVNTPLRFSETNSTASETNY</sequence>
<dbReference type="Proteomes" id="UP000204293">
    <property type="component" value="Segment"/>
</dbReference>
<dbReference type="OrthoDB" id="17110at10239"/>
<accession>A0A1L5JGH2</accession>
<dbReference type="EMBL" id="KX151395">
    <property type="protein sequence ID" value="APO13891.1"/>
    <property type="molecule type" value="Genomic_DNA"/>
</dbReference>
<dbReference type="Pfam" id="PF05959">
    <property type="entry name" value="DUF884"/>
    <property type="match status" value="1"/>
</dbReference>